<proteinExistence type="predicted"/>
<reference evidence="2" key="1">
    <citation type="journal article" date="2023" name="PhytoFront">
        <title>Draft Genome Resources of Seven Strains of Tilletia horrida, Causal Agent of Kernel Smut of Rice.</title>
        <authorList>
            <person name="Khanal S."/>
            <person name="Antony Babu S."/>
            <person name="Zhou X.G."/>
        </authorList>
    </citation>
    <scope>NUCLEOTIDE SEQUENCE</scope>
    <source>
        <strain evidence="2">TX6</strain>
    </source>
</reference>
<dbReference type="AlphaFoldDB" id="A0AAN6GRV0"/>
<evidence type="ECO:0000313" key="2">
    <source>
        <dbReference type="EMBL" id="KAK0550524.1"/>
    </source>
</evidence>
<accession>A0AAN6GRV0</accession>
<feature type="compositionally biased region" description="Acidic residues" evidence="1">
    <location>
        <begin position="239"/>
        <end position="248"/>
    </location>
</feature>
<feature type="region of interest" description="Disordered" evidence="1">
    <location>
        <begin position="118"/>
        <end position="154"/>
    </location>
</feature>
<organism evidence="2 3">
    <name type="scientific">Tilletia horrida</name>
    <dbReference type="NCBI Taxonomy" id="155126"/>
    <lineage>
        <taxon>Eukaryota</taxon>
        <taxon>Fungi</taxon>
        <taxon>Dikarya</taxon>
        <taxon>Basidiomycota</taxon>
        <taxon>Ustilaginomycotina</taxon>
        <taxon>Exobasidiomycetes</taxon>
        <taxon>Tilletiales</taxon>
        <taxon>Tilletiaceae</taxon>
        <taxon>Tilletia</taxon>
    </lineage>
</organism>
<dbReference type="Proteomes" id="UP001176517">
    <property type="component" value="Unassembled WGS sequence"/>
</dbReference>
<dbReference type="EMBL" id="JAPDMZ010000091">
    <property type="protein sequence ID" value="KAK0550524.1"/>
    <property type="molecule type" value="Genomic_DNA"/>
</dbReference>
<comment type="caution">
    <text evidence="2">The sequence shown here is derived from an EMBL/GenBank/DDBJ whole genome shotgun (WGS) entry which is preliminary data.</text>
</comment>
<name>A0AAN6GRV0_9BASI</name>
<feature type="compositionally biased region" description="Low complexity" evidence="1">
    <location>
        <begin position="217"/>
        <end position="226"/>
    </location>
</feature>
<feature type="region of interest" description="Disordered" evidence="1">
    <location>
        <begin position="52"/>
        <end position="74"/>
    </location>
</feature>
<evidence type="ECO:0000256" key="1">
    <source>
        <dbReference type="SAM" id="MobiDB-lite"/>
    </source>
</evidence>
<sequence>MSLKDAYTPLNFAPLDLGREGGSKKELVLFHIPDGLDPEQLQDLVINLEASSSRPTTFTPPSSSSSSSTKRTYEVHPSNNLTSFQTLIAEDPNVDEQSLTFSNRPVHRAYNIRIAQPSYRSSKAPSISSSDSASATSAPAASSAATPLVPRAKPQQPWDRLVGEFKPAGSSSTTPLAALVLVPAIRDLPGAGDDIESRPPSSSHEPQKEKKQKRKSSSSADASGSPKKSKKRDRASTDGENDQGDDDAASSTPAENSPKKSKKDKSPEKSEKKKKKKT</sequence>
<feature type="compositionally biased region" description="Low complexity" evidence="1">
    <location>
        <begin position="118"/>
        <end position="145"/>
    </location>
</feature>
<feature type="compositionally biased region" description="Low complexity" evidence="1">
    <location>
        <begin position="52"/>
        <end position="69"/>
    </location>
</feature>
<evidence type="ECO:0000313" key="3">
    <source>
        <dbReference type="Proteomes" id="UP001176517"/>
    </source>
</evidence>
<dbReference type="GO" id="GO:0006360">
    <property type="term" value="P:transcription by RNA polymerase I"/>
    <property type="evidence" value="ECO:0007669"/>
    <property type="project" value="InterPro"/>
</dbReference>
<protein>
    <submittedName>
        <fullName evidence="2">Uncharacterized protein</fullName>
    </submittedName>
</protein>
<feature type="region of interest" description="Disordered" evidence="1">
    <location>
        <begin position="189"/>
        <end position="278"/>
    </location>
</feature>
<gene>
    <name evidence="2" type="ORF">OC846_003628</name>
</gene>
<keyword evidence="3" id="KW-1185">Reference proteome</keyword>
<dbReference type="Pfam" id="PF08208">
    <property type="entry name" value="RNA_polI_A34"/>
    <property type="match status" value="1"/>
</dbReference>
<dbReference type="InterPro" id="IPR013240">
    <property type="entry name" value="DNA-dir_RNA_pol1_su_RPA34"/>
</dbReference>